<proteinExistence type="predicted"/>
<name>X1KJ91_9ZZZZ</name>
<protein>
    <submittedName>
        <fullName evidence="2">Uncharacterized protein</fullName>
    </submittedName>
</protein>
<feature type="compositionally biased region" description="Polar residues" evidence="1">
    <location>
        <begin position="8"/>
        <end position="23"/>
    </location>
</feature>
<feature type="region of interest" description="Disordered" evidence="1">
    <location>
        <begin position="1"/>
        <end position="25"/>
    </location>
</feature>
<comment type="caution">
    <text evidence="2">The sequence shown here is derived from an EMBL/GenBank/DDBJ whole genome shotgun (WGS) entry which is preliminary data.</text>
</comment>
<organism evidence="2">
    <name type="scientific">marine sediment metagenome</name>
    <dbReference type="NCBI Taxonomy" id="412755"/>
    <lineage>
        <taxon>unclassified sequences</taxon>
        <taxon>metagenomes</taxon>
        <taxon>ecological metagenomes</taxon>
    </lineage>
</organism>
<dbReference type="AlphaFoldDB" id="X1KJ91"/>
<accession>X1KJ91</accession>
<dbReference type="EMBL" id="BARV01000858">
    <property type="protein sequence ID" value="GAH90214.1"/>
    <property type="molecule type" value="Genomic_DNA"/>
</dbReference>
<gene>
    <name evidence="2" type="ORF">S06H3_02822</name>
</gene>
<evidence type="ECO:0000313" key="2">
    <source>
        <dbReference type="EMBL" id="GAH90214.1"/>
    </source>
</evidence>
<reference evidence="2" key="1">
    <citation type="journal article" date="2014" name="Front. Microbiol.">
        <title>High frequency of phylogenetically diverse reductive dehalogenase-homologous genes in deep subseafloor sedimentary metagenomes.</title>
        <authorList>
            <person name="Kawai M."/>
            <person name="Futagami T."/>
            <person name="Toyoda A."/>
            <person name="Takaki Y."/>
            <person name="Nishi S."/>
            <person name="Hori S."/>
            <person name="Arai W."/>
            <person name="Tsubouchi T."/>
            <person name="Morono Y."/>
            <person name="Uchiyama I."/>
            <person name="Ito T."/>
            <person name="Fujiyama A."/>
            <person name="Inagaki F."/>
            <person name="Takami H."/>
        </authorList>
    </citation>
    <scope>NUCLEOTIDE SEQUENCE</scope>
    <source>
        <strain evidence="2">Expedition CK06-06</strain>
    </source>
</reference>
<sequence>MARRLSRDYSQQEDSQSIASGSTGYADGLLGSSTTLGAYATTANQKEPF</sequence>
<evidence type="ECO:0000256" key="1">
    <source>
        <dbReference type="SAM" id="MobiDB-lite"/>
    </source>
</evidence>